<dbReference type="Pfam" id="PF00378">
    <property type="entry name" value="ECH_1"/>
    <property type="match status" value="1"/>
</dbReference>
<dbReference type="CDD" id="cd06558">
    <property type="entry name" value="crotonase-like"/>
    <property type="match status" value="1"/>
</dbReference>
<evidence type="ECO:0000313" key="2">
    <source>
        <dbReference type="Proteomes" id="UP000249688"/>
    </source>
</evidence>
<name>A0A2W7II94_9PROT</name>
<comment type="caution">
    <text evidence="1">The sequence shown here is derived from an EMBL/GenBank/DDBJ whole genome shotgun (WGS) entry which is preliminary data.</text>
</comment>
<proteinExistence type="predicted"/>
<dbReference type="AlphaFoldDB" id="A0A2W7II94"/>
<dbReference type="RefSeq" id="WP_111397998.1">
    <property type="nucleotide sequence ID" value="NZ_QKYU01000009.1"/>
</dbReference>
<accession>A0A2W7II94</accession>
<dbReference type="GO" id="GO:0003824">
    <property type="term" value="F:catalytic activity"/>
    <property type="evidence" value="ECO:0007669"/>
    <property type="project" value="UniProtKB-ARBA"/>
</dbReference>
<gene>
    <name evidence="1" type="ORF">C8P66_10992</name>
</gene>
<dbReference type="EMBL" id="QKYU01000009">
    <property type="protein sequence ID" value="PZW46595.1"/>
    <property type="molecule type" value="Genomic_DNA"/>
</dbReference>
<sequence>MDNELLEQIEDGIAISTLNRPQARNAMTFPMYEGLAAMAARVTEDPAIKVWVITGAGGKAFAAGTDINQFRAFKTPQDALDYEARIDKVLTAIERCPKPVIAAVAGACTGGGAAIAGVCDLRLGAANARIGLPIARTLGNCLSMANYARFSALIGPARLTDLVFTARLMEAPEALAAGLLNEVLETPEALAERALALAKTIAGHAPLTLRATKEALRRLRAAALQVEGDDLVTMCFTSADFAEGVDAFLTRRPPVWKGA</sequence>
<dbReference type="InterPro" id="IPR029045">
    <property type="entry name" value="ClpP/crotonase-like_dom_sf"/>
</dbReference>
<dbReference type="InterPro" id="IPR001753">
    <property type="entry name" value="Enoyl-CoA_hydra/iso"/>
</dbReference>
<dbReference type="GO" id="GO:0006635">
    <property type="term" value="P:fatty acid beta-oxidation"/>
    <property type="evidence" value="ECO:0007669"/>
    <property type="project" value="TreeGrafter"/>
</dbReference>
<dbReference type="Proteomes" id="UP000249688">
    <property type="component" value="Unassembled WGS sequence"/>
</dbReference>
<protein>
    <submittedName>
        <fullName evidence="1">Enoyl-CoA hydratase/carnithine racemase</fullName>
    </submittedName>
</protein>
<dbReference type="NCBIfam" id="NF004796">
    <property type="entry name" value="PRK06144.1"/>
    <property type="match status" value="1"/>
</dbReference>
<dbReference type="PANTHER" id="PTHR11941:SF54">
    <property type="entry name" value="ENOYL-COA HYDRATASE, MITOCHONDRIAL"/>
    <property type="match status" value="1"/>
</dbReference>
<dbReference type="PANTHER" id="PTHR11941">
    <property type="entry name" value="ENOYL-COA HYDRATASE-RELATED"/>
    <property type="match status" value="1"/>
</dbReference>
<dbReference type="OrthoDB" id="9795613at2"/>
<dbReference type="Gene3D" id="3.90.226.10">
    <property type="entry name" value="2-enoyl-CoA Hydratase, Chain A, domain 1"/>
    <property type="match status" value="1"/>
</dbReference>
<organism evidence="1 2">
    <name type="scientific">Humitalea rosea</name>
    <dbReference type="NCBI Taxonomy" id="990373"/>
    <lineage>
        <taxon>Bacteria</taxon>
        <taxon>Pseudomonadati</taxon>
        <taxon>Pseudomonadota</taxon>
        <taxon>Alphaproteobacteria</taxon>
        <taxon>Acetobacterales</taxon>
        <taxon>Roseomonadaceae</taxon>
        <taxon>Humitalea</taxon>
    </lineage>
</organism>
<dbReference type="SUPFAM" id="SSF52096">
    <property type="entry name" value="ClpP/crotonase"/>
    <property type="match status" value="1"/>
</dbReference>
<evidence type="ECO:0000313" key="1">
    <source>
        <dbReference type="EMBL" id="PZW46595.1"/>
    </source>
</evidence>
<keyword evidence="2" id="KW-1185">Reference proteome</keyword>
<reference evidence="1 2" key="1">
    <citation type="submission" date="2018-06" db="EMBL/GenBank/DDBJ databases">
        <title>Genomic Encyclopedia of Archaeal and Bacterial Type Strains, Phase II (KMG-II): from individual species to whole genera.</title>
        <authorList>
            <person name="Goeker M."/>
        </authorList>
    </citation>
    <scope>NUCLEOTIDE SEQUENCE [LARGE SCALE GENOMIC DNA]</scope>
    <source>
        <strain evidence="1 2">DSM 24525</strain>
    </source>
</reference>